<sequence length="22" mass="2443">MVAVGMCLTALALRDERFYLLG</sequence>
<dbReference type="KEGG" id="dpi:BN4_10801"/>
<proteinExistence type="predicted"/>
<evidence type="ECO:0000313" key="2">
    <source>
        <dbReference type="Proteomes" id="UP000011724"/>
    </source>
</evidence>
<dbReference type="STRING" id="1322246.BN4_10801"/>
<reference evidence="2" key="2">
    <citation type="journal article" date="2013" name="Stand. Genomic Sci.">
        <title>Complete genome sequence of Desulfocapsa sulfexigens, a marine deltaproteobacterium specialized in disproportionating inorganic sulfur compounds.</title>
        <authorList>
            <person name="Finster K.W."/>
            <person name="Kjeldsen K.U."/>
            <person name="Kube M."/>
            <person name="Reinhardt R."/>
            <person name="Mussmann M."/>
            <person name="Amann R."/>
            <person name="Schreiber L."/>
        </authorList>
    </citation>
    <scope>NUCLEOTIDE SEQUENCE [LARGE SCALE GENOMIC DNA]</scope>
    <source>
        <strain evidence="2">DSM 10523 / SB164P1</strain>
    </source>
</reference>
<gene>
    <name evidence="1" type="ordered locus">BN4_10801</name>
</gene>
<dbReference type="AlphaFoldDB" id="M1WUZ8"/>
<keyword evidence="2" id="KW-1185">Reference proteome</keyword>
<reference evidence="1 2" key="1">
    <citation type="journal article" date="2013" name="PLoS ONE">
        <title>The first genomic and proteomic characterization of a deep-sea sulfate reducer: insights into the piezophilic lifestyle of Desulfovibrio piezophilus.</title>
        <authorList>
            <person name="Pradel N."/>
            <person name="Ji B."/>
            <person name="Gimenez G."/>
            <person name="Talla E."/>
            <person name="Lenoble P."/>
            <person name="Garel M."/>
            <person name="Tamburini C."/>
            <person name="Fourquet P."/>
            <person name="Lebrun R."/>
            <person name="Bertin P."/>
            <person name="Denis Y."/>
            <person name="Pophillat M."/>
            <person name="Barbe V."/>
            <person name="Ollivier B."/>
            <person name="Dolla A."/>
        </authorList>
    </citation>
    <scope>NUCLEOTIDE SEQUENCE [LARGE SCALE GENOMIC DNA]</scope>
    <source>
        <strain evidence="2">DSM 10523 / SB164P1</strain>
    </source>
</reference>
<name>M1WUZ8_PSEP2</name>
<accession>M1WUZ8</accession>
<organism evidence="1 2">
    <name type="scientific">Pseudodesulfovibrio piezophilus (strain DSM 21447 / JCM 15486 / C1TLV30)</name>
    <name type="common">Desulfovibrio piezophilus</name>
    <dbReference type="NCBI Taxonomy" id="1322246"/>
    <lineage>
        <taxon>Bacteria</taxon>
        <taxon>Pseudomonadati</taxon>
        <taxon>Thermodesulfobacteriota</taxon>
        <taxon>Desulfovibrionia</taxon>
        <taxon>Desulfovibrionales</taxon>
        <taxon>Desulfovibrionaceae</taxon>
    </lineage>
</organism>
<dbReference type="EMBL" id="FO203427">
    <property type="protein sequence ID" value="CCH48038.1"/>
    <property type="molecule type" value="Genomic_DNA"/>
</dbReference>
<protein>
    <submittedName>
        <fullName evidence="1">Uncharacterized protein</fullName>
    </submittedName>
</protein>
<dbReference type="HOGENOM" id="CLU_3424690_0_0_7"/>
<evidence type="ECO:0000313" key="1">
    <source>
        <dbReference type="EMBL" id="CCH48038.1"/>
    </source>
</evidence>
<dbReference type="Proteomes" id="UP000011724">
    <property type="component" value="Chromosome"/>
</dbReference>